<name>A0A448WCR5_9PLAT</name>
<reference evidence="2" key="1">
    <citation type="submission" date="2018-11" db="EMBL/GenBank/DDBJ databases">
        <authorList>
            <consortium name="Pathogen Informatics"/>
        </authorList>
    </citation>
    <scope>NUCLEOTIDE SEQUENCE</scope>
</reference>
<sequence>MLKDNSKALLILDETKKKLSPMKDAAFQKREEAVQARLNPQSGEDPFNAVNNMSTRGLTQLPLPDPRDELR</sequence>
<feature type="region of interest" description="Disordered" evidence="1">
    <location>
        <begin position="37"/>
        <end position="71"/>
    </location>
</feature>
<feature type="compositionally biased region" description="Polar residues" evidence="1">
    <location>
        <begin position="49"/>
        <end position="58"/>
    </location>
</feature>
<proteinExistence type="predicted"/>
<dbReference type="Proteomes" id="UP000784294">
    <property type="component" value="Unassembled WGS sequence"/>
</dbReference>
<evidence type="ECO:0000256" key="1">
    <source>
        <dbReference type="SAM" id="MobiDB-lite"/>
    </source>
</evidence>
<gene>
    <name evidence="2" type="ORF">PXEA_LOCUS2087</name>
</gene>
<protein>
    <submittedName>
        <fullName evidence="2">Uncharacterized protein</fullName>
    </submittedName>
</protein>
<organism evidence="2 3">
    <name type="scientific">Protopolystoma xenopodis</name>
    <dbReference type="NCBI Taxonomy" id="117903"/>
    <lineage>
        <taxon>Eukaryota</taxon>
        <taxon>Metazoa</taxon>
        <taxon>Spiralia</taxon>
        <taxon>Lophotrochozoa</taxon>
        <taxon>Platyhelminthes</taxon>
        <taxon>Monogenea</taxon>
        <taxon>Polyopisthocotylea</taxon>
        <taxon>Polystomatidea</taxon>
        <taxon>Polystomatidae</taxon>
        <taxon>Protopolystoma</taxon>
    </lineage>
</organism>
<keyword evidence="3" id="KW-1185">Reference proteome</keyword>
<accession>A0A448WCR5</accession>
<dbReference type="EMBL" id="CAAALY010004428">
    <property type="protein sequence ID" value="VEL08647.1"/>
    <property type="molecule type" value="Genomic_DNA"/>
</dbReference>
<evidence type="ECO:0000313" key="3">
    <source>
        <dbReference type="Proteomes" id="UP000784294"/>
    </source>
</evidence>
<comment type="caution">
    <text evidence="2">The sequence shown here is derived from an EMBL/GenBank/DDBJ whole genome shotgun (WGS) entry which is preliminary data.</text>
</comment>
<evidence type="ECO:0000313" key="2">
    <source>
        <dbReference type="EMBL" id="VEL08647.1"/>
    </source>
</evidence>
<dbReference type="AlphaFoldDB" id="A0A448WCR5"/>